<evidence type="ECO:0000313" key="2">
    <source>
        <dbReference type="Proteomes" id="UP000694240"/>
    </source>
</evidence>
<dbReference type="AlphaFoldDB" id="A0A8T2F1H8"/>
<gene>
    <name evidence="1" type="ORF">ISN45_At03g054400</name>
</gene>
<keyword evidence="2" id="KW-1185">Reference proteome</keyword>
<proteinExistence type="predicted"/>
<protein>
    <submittedName>
        <fullName evidence="1">Uncharacterized protein</fullName>
    </submittedName>
</protein>
<name>A0A8T2F1H8_9BRAS</name>
<accession>A0A8T2F1H8</accession>
<reference evidence="1 2" key="1">
    <citation type="submission" date="2020-12" db="EMBL/GenBank/DDBJ databases">
        <title>Concerted genomic and epigenomic changes stabilize Arabidopsis allopolyploids.</title>
        <authorList>
            <person name="Chen Z."/>
        </authorList>
    </citation>
    <scope>NUCLEOTIDE SEQUENCE [LARGE SCALE GENOMIC DNA]</scope>
    <source>
        <strain evidence="1">Allo738</strain>
        <tissue evidence="1">Leaf</tissue>
    </source>
</reference>
<evidence type="ECO:0000313" key="1">
    <source>
        <dbReference type="EMBL" id="KAG7629296.1"/>
    </source>
</evidence>
<organism evidence="1 2">
    <name type="scientific">Arabidopsis thaliana x Arabidopsis arenosa</name>
    <dbReference type="NCBI Taxonomy" id="1240361"/>
    <lineage>
        <taxon>Eukaryota</taxon>
        <taxon>Viridiplantae</taxon>
        <taxon>Streptophyta</taxon>
        <taxon>Embryophyta</taxon>
        <taxon>Tracheophyta</taxon>
        <taxon>Spermatophyta</taxon>
        <taxon>Magnoliopsida</taxon>
        <taxon>eudicotyledons</taxon>
        <taxon>Gunneridae</taxon>
        <taxon>Pentapetalae</taxon>
        <taxon>rosids</taxon>
        <taxon>malvids</taxon>
        <taxon>Brassicales</taxon>
        <taxon>Brassicaceae</taxon>
        <taxon>Camelineae</taxon>
        <taxon>Arabidopsis</taxon>
    </lineage>
</organism>
<comment type="caution">
    <text evidence="1">The sequence shown here is derived from an EMBL/GenBank/DDBJ whole genome shotgun (WGS) entry which is preliminary data.</text>
</comment>
<dbReference type="Proteomes" id="UP000694240">
    <property type="component" value="Chromosome 3"/>
</dbReference>
<dbReference type="EMBL" id="JAEFBK010000003">
    <property type="protein sequence ID" value="KAG7629296.1"/>
    <property type="molecule type" value="Genomic_DNA"/>
</dbReference>
<sequence>MDKPLTFNIESRPKNLKVMVSVIVKRNVNITKVRSKFQM</sequence>